<evidence type="ECO:0000313" key="3">
    <source>
        <dbReference type="Proteomes" id="UP001345013"/>
    </source>
</evidence>
<protein>
    <recommendedName>
        <fullName evidence="4">LITAF domain-containing protein</fullName>
    </recommendedName>
</protein>
<dbReference type="EMBL" id="JAVRRG010000015">
    <property type="protein sequence ID" value="KAK5098154.1"/>
    <property type="molecule type" value="Genomic_DNA"/>
</dbReference>
<keyword evidence="3" id="KW-1185">Reference proteome</keyword>
<organism evidence="2 3">
    <name type="scientific">Lithohypha guttulata</name>
    <dbReference type="NCBI Taxonomy" id="1690604"/>
    <lineage>
        <taxon>Eukaryota</taxon>
        <taxon>Fungi</taxon>
        <taxon>Dikarya</taxon>
        <taxon>Ascomycota</taxon>
        <taxon>Pezizomycotina</taxon>
        <taxon>Eurotiomycetes</taxon>
        <taxon>Chaetothyriomycetidae</taxon>
        <taxon>Chaetothyriales</taxon>
        <taxon>Trichomeriaceae</taxon>
        <taxon>Lithohypha</taxon>
    </lineage>
</organism>
<accession>A0ABR0KJB8</accession>
<evidence type="ECO:0000256" key="1">
    <source>
        <dbReference type="SAM" id="MobiDB-lite"/>
    </source>
</evidence>
<evidence type="ECO:0000313" key="2">
    <source>
        <dbReference type="EMBL" id="KAK5098154.1"/>
    </source>
</evidence>
<gene>
    <name evidence="2" type="ORF">LTR24_001976</name>
</gene>
<evidence type="ECO:0008006" key="4">
    <source>
        <dbReference type="Google" id="ProtNLM"/>
    </source>
</evidence>
<feature type="region of interest" description="Disordered" evidence="1">
    <location>
        <begin position="1"/>
        <end position="21"/>
    </location>
</feature>
<proteinExistence type="predicted"/>
<name>A0ABR0KJB8_9EURO</name>
<reference evidence="2 3" key="1">
    <citation type="submission" date="2023-08" db="EMBL/GenBank/DDBJ databases">
        <title>Black Yeasts Isolated from many extreme environments.</title>
        <authorList>
            <person name="Coleine C."/>
            <person name="Stajich J.E."/>
            <person name="Selbmann L."/>
        </authorList>
    </citation>
    <scope>NUCLEOTIDE SEQUENCE [LARGE SCALE GENOMIC DNA]</scope>
    <source>
        <strain evidence="2 3">CCFEE 5885</strain>
    </source>
</reference>
<sequence length="113" mass="12699">MDNQPVPPYQETAPGSTQPMIYPAGKDRYVVPQPQPQTMSNQEYGHDFIERVNVEQNESGPARQDTNIYERGPDPAYVTPLQQLGESPAMIACPHCKHRAMTRVNKEDSPMAM</sequence>
<comment type="caution">
    <text evidence="2">The sequence shown here is derived from an EMBL/GenBank/DDBJ whole genome shotgun (WGS) entry which is preliminary data.</text>
</comment>
<dbReference type="Proteomes" id="UP001345013">
    <property type="component" value="Unassembled WGS sequence"/>
</dbReference>